<dbReference type="SUPFAM" id="SSF52743">
    <property type="entry name" value="Subtilisin-like"/>
    <property type="match status" value="1"/>
</dbReference>
<dbReference type="InterPro" id="IPR023827">
    <property type="entry name" value="Peptidase_S8_Asp-AS"/>
</dbReference>
<evidence type="ECO:0000256" key="6">
    <source>
        <dbReference type="RuleBase" id="RU003355"/>
    </source>
</evidence>
<sequence>MKFTGLTLSILASAVYALPTLSDLDDGNFIVTLNDDTDLDDHLSQLGGLLSGSDSVTHKYDNVFKGYAGSFSKTLFQSLSGVLDGHIANIEKDGISYALDLESGFHPAPWGLERISQREKLPEDSDVRALNYDYNYPQPSGAGVDVYVIDTGIRISHEDFEGRASYGFWGGYPDANDDNEHGTHVAGTIGGKTYGVAKSVDLLAVKVLNGTGQGTNSDIIAGINYVVQNSKSTGKPSIASLSLGGDVSPALDKAVQLAIQTGVHFVVAAGNENKNAGDSSPARVEEAITVGASTIYDQRAEFSNYGSVVDIFAPGMNITSTSNKDDTSSLSLSGTSMATPHVSGALASLLSQVGQMSPADASQKLKDIATKGVLGNVEPSCGLFCLAKRSFKRQSGVSNNLLYNNV</sequence>
<dbReference type="InterPro" id="IPR036852">
    <property type="entry name" value="Peptidase_S8/S53_dom_sf"/>
</dbReference>
<comment type="similarity">
    <text evidence="1 5 6">Belongs to the peptidase S8 family.</text>
</comment>
<evidence type="ECO:0000256" key="3">
    <source>
        <dbReference type="ARBA" id="ARBA00022801"/>
    </source>
</evidence>
<dbReference type="Gene3D" id="3.30.70.80">
    <property type="entry name" value="Peptidase S8 propeptide/proteinase inhibitor I9"/>
    <property type="match status" value="1"/>
</dbReference>
<evidence type="ECO:0000256" key="2">
    <source>
        <dbReference type="ARBA" id="ARBA00022670"/>
    </source>
</evidence>
<dbReference type="InterPro" id="IPR023828">
    <property type="entry name" value="Peptidase_S8_Ser-AS"/>
</dbReference>
<feature type="signal peptide" evidence="7">
    <location>
        <begin position="1"/>
        <end position="17"/>
    </location>
</feature>
<dbReference type="InterPro" id="IPR015500">
    <property type="entry name" value="Peptidase_S8_subtilisin-rel"/>
</dbReference>
<evidence type="ECO:0000256" key="7">
    <source>
        <dbReference type="SAM" id="SignalP"/>
    </source>
</evidence>
<dbReference type="PANTHER" id="PTHR43806">
    <property type="entry name" value="PEPTIDASE S8"/>
    <property type="match status" value="1"/>
</dbReference>
<dbReference type="InterPro" id="IPR022398">
    <property type="entry name" value="Peptidase_S8_His-AS"/>
</dbReference>
<dbReference type="SUPFAM" id="SSF54897">
    <property type="entry name" value="Protease propeptides/inhibitors"/>
    <property type="match status" value="1"/>
</dbReference>
<dbReference type="PROSITE" id="PS51892">
    <property type="entry name" value="SUBTILASE"/>
    <property type="match status" value="1"/>
</dbReference>
<evidence type="ECO:0000259" key="8">
    <source>
        <dbReference type="Pfam" id="PF00082"/>
    </source>
</evidence>
<dbReference type="InterPro" id="IPR034193">
    <property type="entry name" value="PCSK9_ProteinaseK-like"/>
</dbReference>
<dbReference type="GO" id="GO:0006508">
    <property type="term" value="P:proteolysis"/>
    <property type="evidence" value="ECO:0007669"/>
    <property type="project" value="UniProtKB-KW"/>
</dbReference>
<dbReference type="GO" id="GO:0004252">
    <property type="term" value="F:serine-type endopeptidase activity"/>
    <property type="evidence" value="ECO:0007669"/>
    <property type="project" value="UniProtKB-UniRule"/>
</dbReference>
<evidence type="ECO:0000313" key="12">
    <source>
        <dbReference type="Proteomes" id="UP000310685"/>
    </source>
</evidence>
<accession>A0A4T0R232</accession>
<protein>
    <recommendedName>
        <fullName evidence="8">Peptidase S8/S53 domain-containing protein</fullName>
    </recommendedName>
</protein>
<keyword evidence="7" id="KW-0732">Signal</keyword>
<dbReference type="Pfam" id="PF00082">
    <property type="entry name" value="Peptidase_S8"/>
    <property type="match status" value="1"/>
</dbReference>
<dbReference type="PROSITE" id="PS00138">
    <property type="entry name" value="SUBTILASE_SER"/>
    <property type="match status" value="1"/>
</dbReference>
<dbReference type="InterPro" id="IPR037045">
    <property type="entry name" value="S8pro/Inhibitor_I9_sf"/>
</dbReference>
<dbReference type="CDD" id="cd04077">
    <property type="entry name" value="Peptidases_S8_PCSK9_ProteinaseK_like"/>
    <property type="match status" value="1"/>
</dbReference>
<comment type="caution">
    <text evidence="10">The sequence shown here is derived from an EMBL/GenBank/DDBJ whole genome shotgun (WGS) entry which is preliminary data.</text>
</comment>
<feature type="active site" description="Charge relay system" evidence="5">
    <location>
        <position position="181"/>
    </location>
</feature>
<dbReference type="EMBL" id="SPRC01000003">
    <property type="protein sequence ID" value="TIB82032.1"/>
    <property type="molecule type" value="Genomic_DNA"/>
</dbReference>
<evidence type="ECO:0000313" key="10">
    <source>
        <dbReference type="EMBL" id="TIC04354.1"/>
    </source>
</evidence>
<dbReference type="EMBL" id="SPRH01000003">
    <property type="protein sequence ID" value="TIC04354.1"/>
    <property type="molecule type" value="Genomic_DNA"/>
</dbReference>
<keyword evidence="4 5" id="KW-0720">Serine protease</keyword>
<feature type="active site" description="Charge relay system" evidence="5">
    <location>
        <position position="150"/>
    </location>
</feature>
<feature type="domain" description="Peptidase S8/S53" evidence="8">
    <location>
        <begin position="141"/>
        <end position="378"/>
    </location>
</feature>
<evidence type="ECO:0000256" key="5">
    <source>
        <dbReference type="PROSITE-ProRule" id="PRU01240"/>
    </source>
</evidence>
<evidence type="ECO:0000256" key="1">
    <source>
        <dbReference type="ARBA" id="ARBA00011073"/>
    </source>
</evidence>
<dbReference type="PROSITE" id="PS00136">
    <property type="entry name" value="SUBTILASE_ASP"/>
    <property type="match status" value="1"/>
</dbReference>
<evidence type="ECO:0000313" key="11">
    <source>
        <dbReference type="Proteomes" id="UP000307169"/>
    </source>
</evidence>
<keyword evidence="2 5" id="KW-0645">Protease</keyword>
<organism evidence="10 11">
    <name type="scientific">Wallemia mellicola</name>
    <dbReference type="NCBI Taxonomy" id="1708541"/>
    <lineage>
        <taxon>Eukaryota</taxon>
        <taxon>Fungi</taxon>
        <taxon>Dikarya</taxon>
        <taxon>Basidiomycota</taxon>
        <taxon>Wallemiomycotina</taxon>
        <taxon>Wallemiomycetes</taxon>
        <taxon>Wallemiales</taxon>
        <taxon>Wallemiaceae</taxon>
        <taxon>Wallemia</taxon>
    </lineage>
</organism>
<dbReference type="InterPro" id="IPR050131">
    <property type="entry name" value="Peptidase_S8_subtilisin-like"/>
</dbReference>
<reference evidence="11 12" key="1">
    <citation type="submission" date="2019-03" db="EMBL/GenBank/DDBJ databases">
        <title>Sequencing 25 genomes of Wallemia mellicola.</title>
        <authorList>
            <person name="Gostincar C."/>
        </authorList>
    </citation>
    <scope>NUCLEOTIDE SEQUENCE [LARGE SCALE GENOMIC DNA]</scope>
    <source>
        <strain evidence="10 11">EXF-1262</strain>
        <strain evidence="9 12">EXF-6152</strain>
    </source>
</reference>
<keyword evidence="3 5" id="KW-0378">Hydrolase</keyword>
<dbReference type="PROSITE" id="PS00137">
    <property type="entry name" value="SUBTILASE_HIS"/>
    <property type="match status" value="1"/>
</dbReference>
<proteinExistence type="inferred from homology"/>
<evidence type="ECO:0000313" key="9">
    <source>
        <dbReference type="EMBL" id="TIB82032.1"/>
    </source>
</evidence>
<dbReference type="Gene3D" id="3.40.50.200">
    <property type="entry name" value="Peptidase S8/S53 domain"/>
    <property type="match status" value="1"/>
</dbReference>
<name>A0A4T0R232_9BASI</name>
<dbReference type="InterPro" id="IPR000209">
    <property type="entry name" value="Peptidase_S8/S53_dom"/>
</dbReference>
<dbReference type="Proteomes" id="UP000310685">
    <property type="component" value="Unassembled WGS sequence"/>
</dbReference>
<dbReference type="FunFam" id="3.40.50.200:FF:000007">
    <property type="entry name" value="Subtilisin-like serine protease"/>
    <property type="match status" value="1"/>
</dbReference>
<dbReference type="Proteomes" id="UP000307169">
    <property type="component" value="Unassembled WGS sequence"/>
</dbReference>
<feature type="active site" description="Charge relay system" evidence="5">
    <location>
        <position position="336"/>
    </location>
</feature>
<dbReference type="AlphaFoldDB" id="A0A4T0R232"/>
<dbReference type="PANTHER" id="PTHR43806:SF11">
    <property type="entry name" value="CEREVISIN-RELATED"/>
    <property type="match status" value="1"/>
</dbReference>
<gene>
    <name evidence="10" type="ORF">E3Q17_00497</name>
    <name evidence="9" type="ORF">E3Q22_00507</name>
</gene>
<dbReference type="PRINTS" id="PR00723">
    <property type="entry name" value="SUBTILISIN"/>
</dbReference>
<feature type="chain" id="PRO_5044609257" description="Peptidase S8/S53 domain-containing protein" evidence="7">
    <location>
        <begin position="18"/>
        <end position="406"/>
    </location>
</feature>
<evidence type="ECO:0000256" key="4">
    <source>
        <dbReference type="ARBA" id="ARBA00022825"/>
    </source>
</evidence>
<dbReference type="GO" id="GO:0005615">
    <property type="term" value="C:extracellular space"/>
    <property type="evidence" value="ECO:0007669"/>
    <property type="project" value="TreeGrafter"/>
</dbReference>